<evidence type="ECO:0000256" key="12">
    <source>
        <dbReference type="ARBA" id="ARBA00034864"/>
    </source>
</evidence>
<protein>
    <recommendedName>
        <fullName evidence="12">Dynactin subunit 4</fullName>
    </recommendedName>
</protein>
<name>A0ABX6F2I0_KLUMA</name>
<dbReference type="Pfam" id="PF05502">
    <property type="entry name" value="Dynactin_p62"/>
    <property type="match status" value="1"/>
</dbReference>
<comment type="subunit">
    <text evidence="13">Subunit of dynactin, a multiprotein complex part of a tripartite complex with dynein and a adapter, such as BICDL1, BICD2 or HOOK3. The dynactin complex is built around ACTR1A/ACTB filament and consists of an actin-related filament composed of a shoulder domain, a pointed end and a barbed end. Its length is defined by its flexible shoulder domain. The soulder is composed of 2 DCTN1 subunits, 4 DCTN2 and 2 DCTN3. The 4 DCNT2 (via N-terminus) bind the ACTR1A filament and act as molecular rulers to determine the length. The pointed end is important for binding dynein-dynactin cargo adapters. Consists of 4 subunits: ACTR10, DCNT4, DCTN5 and DCTN6. The barbed end is composed of a CAPZA1:CAPZB heterodimers, which binds ACTR1A/ACTB filament and dynactin and stabilizes dynactin. Interacts with ATP7B, but not ATP7A, in a copper-dependent manner. Interacts with ANK2; this interaction is required for localization at costameres. Interacts with N4BP2L1.</text>
</comment>
<keyword evidence="8" id="KW-0007">Acetylation</keyword>
<keyword evidence="7" id="KW-0832">Ubl conjugation</keyword>
<evidence type="ECO:0000256" key="2">
    <source>
        <dbReference type="ARBA" id="ARBA00004529"/>
    </source>
</evidence>
<dbReference type="PANTHER" id="PTHR13034:SF2">
    <property type="entry name" value="DYNACTIN SUBUNIT 4"/>
    <property type="match status" value="1"/>
</dbReference>
<keyword evidence="9" id="KW-0175">Coiled coil</keyword>
<evidence type="ECO:0000256" key="5">
    <source>
        <dbReference type="ARBA" id="ARBA00022499"/>
    </source>
</evidence>
<evidence type="ECO:0000256" key="13">
    <source>
        <dbReference type="ARBA" id="ARBA00093507"/>
    </source>
</evidence>
<keyword evidence="4" id="KW-0963">Cytoplasm</keyword>
<gene>
    <name evidence="14" type="ORF">FIM1_4559</name>
</gene>
<evidence type="ECO:0000256" key="3">
    <source>
        <dbReference type="ARBA" id="ARBA00004657"/>
    </source>
</evidence>
<evidence type="ECO:0000256" key="1">
    <source>
        <dbReference type="ARBA" id="ARBA00004300"/>
    </source>
</evidence>
<evidence type="ECO:0000256" key="7">
    <source>
        <dbReference type="ARBA" id="ARBA00022843"/>
    </source>
</evidence>
<evidence type="ECO:0000256" key="8">
    <source>
        <dbReference type="ARBA" id="ARBA00022990"/>
    </source>
</evidence>
<dbReference type="Proteomes" id="UP000422736">
    <property type="component" value="Chromosome 7"/>
</dbReference>
<dbReference type="InterPro" id="IPR008603">
    <property type="entry name" value="DCTN4"/>
</dbReference>
<organism evidence="14 15">
    <name type="scientific">Kluyveromyces marxianus</name>
    <name type="common">Yeast</name>
    <name type="synonym">Candida kefyr</name>
    <dbReference type="NCBI Taxonomy" id="4911"/>
    <lineage>
        <taxon>Eukaryota</taxon>
        <taxon>Fungi</taxon>
        <taxon>Dikarya</taxon>
        <taxon>Ascomycota</taxon>
        <taxon>Saccharomycotina</taxon>
        <taxon>Saccharomycetes</taxon>
        <taxon>Saccharomycetales</taxon>
        <taxon>Saccharomycetaceae</taxon>
        <taxon>Kluyveromyces</taxon>
    </lineage>
</organism>
<evidence type="ECO:0000256" key="11">
    <source>
        <dbReference type="ARBA" id="ARBA00034776"/>
    </source>
</evidence>
<evidence type="ECO:0000313" key="15">
    <source>
        <dbReference type="Proteomes" id="UP000422736"/>
    </source>
</evidence>
<keyword evidence="6" id="KW-0597">Phosphoprotein</keyword>
<sequence length="404" mass="46907">MVQFLYRSGCGCECSYMELSLCSKCHLSSCQECQGYEIISKYCPQCEKDTSKKDAVYCHRNCFQCPRCNMSLKIISNKEESEAAPNKRSYSFKCQGCDWSYCTSKVEKVKSLTKYVMELESLTEYHKRFQSLLEFYQTKNSVSKLMAKQAAIDFQSLDRKGPDTWWKRIANGESLWKIMDEESPIQSETLMDDVDTFPRLCKLRPKYNYSCPYCKRSLTKLDPKADVLKWLKTSPAYNGIPRISVIFHPMLKQKCQQKFPLDDSTVLLHMENTRQEHNMTVKVNAEESLLVPDYEVKITFSNLKQSGSHKDHVKQLQGILRSMPTCLLDTSPDVDKLMRVENTRRLGQLNKAVTQPVEYLQIIDEGDGWVVIPLKIINRKCQYELNFLVHFDDWDMGITGTLYL</sequence>
<evidence type="ECO:0000256" key="4">
    <source>
        <dbReference type="ARBA" id="ARBA00022490"/>
    </source>
</evidence>
<evidence type="ECO:0000256" key="6">
    <source>
        <dbReference type="ARBA" id="ARBA00022553"/>
    </source>
</evidence>
<evidence type="ECO:0000256" key="10">
    <source>
        <dbReference type="ARBA" id="ARBA00023212"/>
    </source>
</evidence>
<dbReference type="PANTHER" id="PTHR13034">
    <property type="entry name" value="DYNACTIN P62 SUBUNIT"/>
    <property type="match status" value="1"/>
</dbReference>
<proteinExistence type="inferred from homology"/>
<evidence type="ECO:0000313" key="14">
    <source>
        <dbReference type="EMBL" id="QGN18234.1"/>
    </source>
</evidence>
<dbReference type="EMBL" id="CP015061">
    <property type="protein sequence ID" value="QGN18234.1"/>
    <property type="molecule type" value="Genomic_DNA"/>
</dbReference>
<reference evidence="14 15" key="1">
    <citation type="submission" date="2016-03" db="EMBL/GenBank/DDBJ databases">
        <title>How can Kluyveromyces marxianus grow so fast - potential evolutionary course in Saccharomyces Complex revealed by comparative genomics.</title>
        <authorList>
            <person name="Mo W."/>
            <person name="Lu W."/>
            <person name="Yang X."/>
            <person name="Qi J."/>
            <person name="Lv H."/>
        </authorList>
    </citation>
    <scope>NUCLEOTIDE SEQUENCE [LARGE SCALE GENOMIC DNA]</scope>
    <source>
        <strain evidence="14 15">FIM1</strain>
    </source>
</reference>
<reference evidence="14 15" key="2">
    <citation type="submission" date="2019-11" db="EMBL/GenBank/DDBJ databases">
        <authorList>
            <person name="Lu H."/>
        </authorList>
    </citation>
    <scope>NUCLEOTIDE SEQUENCE [LARGE SCALE GENOMIC DNA]</scope>
    <source>
        <strain evidence="14 15">FIM1</strain>
    </source>
</reference>
<keyword evidence="10" id="KW-0206">Cytoskeleton</keyword>
<comment type="subcellular location">
    <subcellularLocation>
        <location evidence="1">Cytoplasm</location>
        <location evidence="1">Cytoskeleton</location>
        <location evidence="1">Microtubule organizing center</location>
        <location evidence="1">Centrosome</location>
    </subcellularLocation>
    <subcellularLocation>
        <location evidence="2">Cytoplasm</location>
        <location evidence="2">Cytoskeleton</location>
        <location evidence="2">Stress fiber</location>
    </subcellularLocation>
    <subcellularLocation>
        <location evidence="3">Cytoplasm</location>
        <location evidence="3">Myofibril</location>
    </subcellularLocation>
</comment>
<accession>A0ABX6F2I0</accession>
<evidence type="ECO:0000256" key="9">
    <source>
        <dbReference type="ARBA" id="ARBA00023054"/>
    </source>
</evidence>
<keyword evidence="5" id="KW-1017">Isopeptide bond</keyword>
<keyword evidence="15" id="KW-1185">Reference proteome</keyword>
<comment type="similarity">
    <text evidence="11">Belongs to the dynactin subunit 4 family.</text>
</comment>